<evidence type="ECO:0000256" key="3">
    <source>
        <dbReference type="ARBA" id="ARBA00022525"/>
    </source>
</evidence>
<dbReference type="EC" id="1.14.99.56" evidence="15"/>
<dbReference type="EMBL" id="JAACJK010000233">
    <property type="protein sequence ID" value="KAF5309702.1"/>
    <property type="molecule type" value="Genomic_DNA"/>
</dbReference>
<evidence type="ECO:0000256" key="1">
    <source>
        <dbReference type="ARBA" id="ARBA00001973"/>
    </source>
</evidence>
<feature type="chain" id="PRO_5034655617" description="lytic cellulose monooxygenase (C4-dehydrogenating)" evidence="16">
    <location>
        <begin position="19"/>
        <end position="244"/>
    </location>
</feature>
<keyword evidence="19" id="KW-1185">Reference proteome</keyword>
<comment type="caution">
    <text evidence="18">The sequence shown here is derived from an EMBL/GenBank/DDBJ whole genome shotgun (WGS) entry which is preliminary data.</text>
</comment>
<gene>
    <name evidence="18" type="ORF">D9611_014712</name>
</gene>
<keyword evidence="9" id="KW-0503">Monooxygenase</keyword>
<evidence type="ECO:0000256" key="16">
    <source>
        <dbReference type="SAM" id="SignalP"/>
    </source>
</evidence>
<comment type="cofactor">
    <cofactor evidence="1">
        <name>Cu(2+)</name>
        <dbReference type="ChEBI" id="CHEBI:29036"/>
    </cofactor>
</comment>
<dbReference type="GO" id="GO:0030245">
    <property type="term" value="P:cellulose catabolic process"/>
    <property type="evidence" value="ECO:0007669"/>
    <property type="project" value="UniProtKB-KW"/>
</dbReference>
<keyword evidence="5 16" id="KW-0732">Signal</keyword>
<protein>
    <recommendedName>
        <fullName evidence="15">lytic cellulose monooxygenase (C4-dehydrogenating)</fullName>
        <ecNumber evidence="15">1.14.99.56</ecNumber>
    </recommendedName>
</protein>
<evidence type="ECO:0000256" key="6">
    <source>
        <dbReference type="ARBA" id="ARBA00023001"/>
    </source>
</evidence>
<dbReference type="CDD" id="cd21175">
    <property type="entry name" value="LPMO_AA9"/>
    <property type="match status" value="1"/>
</dbReference>
<evidence type="ECO:0000256" key="13">
    <source>
        <dbReference type="ARBA" id="ARBA00044502"/>
    </source>
</evidence>
<reference evidence="18 19" key="1">
    <citation type="journal article" date="2020" name="ISME J.">
        <title>Uncovering the hidden diversity of litter-decomposition mechanisms in mushroom-forming fungi.</title>
        <authorList>
            <person name="Floudas D."/>
            <person name="Bentzer J."/>
            <person name="Ahren D."/>
            <person name="Johansson T."/>
            <person name="Persson P."/>
            <person name="Tunlid A."/>
        </authorList>
    </citation>
    <scope>NUCLEOTIDE SEQUENCE [LARGE SCALE GENOMIC DNA]</scope>
    <source>
        <strain evidence="18 19">CBS 175.51</strain>
    </source>
</reference>
<evidence type="ECO:0000313" key="19">
    <source>
        <dbReference type="Proteomes" id="UP000541558"/>
    </source>
</evidence>
<keyword evidence="8" id="KW-0186">Copper</keyword>
<evidence type="ECO:0000256" key="2">
    <source>
        <dbReference type="ARBA" id="ARBA00004613"/>
    </source>
</evidence>
<evidence type="ECO:0000256" key="10">
    <source>
        <dbReference type="ARBA" id="ARBA00023157"/>
    </source>
</evidence>
<organism evidence="18 19">
    <name type="scientific">Ephemerocybe angulata</name>
    <dbReference type="NCBI Taxonomy" id="980116"/>
    <lineage>
        <taxon>Eukaryota</taxon>
        <taxon>Fungi</taxon>
        <taxon>Dikarya</taxon>
        <taxon>Basidiomycota</taxon>
        <taxon>Agaricomycotina</taxon>
        <taxon>Agaricomycetes</taxon>
        <taxon>Agaricomycetidae</taxon>
        <taxon>Agaricales</taxon>
        <taxon>Agaricineae</taxon>
        <taxon>Psathyrellaceae</taxon>
        <taxon>Ephemerocybe</taxon>
    </lineage>
</organism>
<feature type="signal peptide" evidence="16">
    <location>
        <begin position="1"/>
        <end position="18"/>
    </location>
</feature>
<comment type="subcellular location">
    <subcellularLocation>
        <location evidence="2">Secreted</location>
    </subcellularLocation>
</comment>
<comment type="catalytic activity">
    <reaction evidence="14">
        <text>[(1-&gt;4)-beta-D-glucosyl]n+m + reduced acceptor + O2 = 4-dehydro-beta-D-glucosyl-[(1-&gt;4)-beta-D-glucosyl]n-1 + [(1-&gt;4)-beta-D-glucosyl]m + acceptor + H2O.</text>
        <dbReference type="EC" id="1.14.99.56"/>
    </reaction>
</comment>
<dbReference type="InterPro" id="IPR005103">
    <property type="entry name" value="AA9_LPMO"/>
</dbReference>
<evidence type="ECO:0000259" key="17">
    <source>
        <dbReference type="Pfam" id="PF03443"/>
    </source>
</evidence>
<keyword evidence="6" id="KW-0136">Cellulose degradation</keyword>
<keyword evidence="11" id="KW-0119">Carbohydrate metabolism</keyword>
<dbReference type="GO" id="GO:0004497">
    <property type="term" value="F:monooxygenase activity"/>
    <property type="evidence" value="ECO:0007669"/>
    <property type="project" value="UniProtKB-KW"/>
</dbReference>
<keyword evidence="10" id="KW-1015">Disulfide bond</keyword>
<dbReference type="Proteomes" id="UP000541558">
    <property type="component" value="Unassembled WGS sequence"/>
</dbReference>
<dbReference type="AlphaFoldDB" id="A0A8H5ERG7"/>
<evidence type="ECO:0000256" key="14">
    <source>
        <dbReference type="ARBA" id="ARBA00045077"/>
    </source>
</evidence>
<evidence type="ECO:0000256" key="15">
    <source>
        <dbReference type="ARBA" id="ARBA00047174"/>
    </source>
</evidence>
<keyword evidence="7" id="KW-0560">Oxidoreductase</keyword>
<proteinExistence type="inferred from homology"/>
<comment type="similarity">
    <text evidence="13">Belongs to the polysaccharide monooxygenase AA9 family.</text>
</comment>
<evidence type="ECO:0000313" key="18">
    <source>
        <dbReference type="EMBL" id="KAF5309702.1"/>
    </source>
</evidence>
<dbReference type="OrthoDB" id="2525337at2759"/>
<evidence type="ECO:0000256" key="5">
    <source>
        <dbReference type="ARBA" id="ARBA00022729"/>
    </source>
</evidence>
<evidence type="ECO:0000256" key="7">
    <source>
        <dbReference type="ARBA" id="ARBA00023002"/>
    </source>
</evidence>
<name>A0A8H5ERG7_9AGAR</name>
<evidence type="ECO:0000256" key="4">
    <source>
        <dbReference type="ARBA" id="ARBA00022723"/>
    </source>
</evidence>
<dbReference type="InterPro" id="IPR049892">
    <property type="entry name" value="AA9"/>
</dbReference>
<feature type="domain" description="Auxiliary Activity family 9 catalytic" evidence="17">
    <location>
        <begin position="19"/>
        <end position="233"/>
    </location>
</feature>
<evidence type="ECO:0000256" key="8">
    <source>
        <dbReference type="ARBA" id="ARBA00023008"/>
    </source>
</evidence>
<keyword evidence="12" id="KW-0624">Polysaccharide degradation</keyword>
<keyword evidence="3" id="KW-0964">Secreted</keyword>
<dbReference type="PANTHER" id="PTHR33353:SF10">
    <property type="entry name" value="ENDO-BETA-1,4-GLUCANASE D"/>
    <property type="match status" value="1"/>
</dbReference>
<dbReference type="GO" id="GO:0005576">
    <property type="term" value="C:extracellular region"/>
    <property type="evidence" value="ECO:0007669"/>
    <property type="project" value="UniProtKB-SubCell"/>
</dbReference>
<evidence type="ECO:0000256" key="11">
    <source>
        <dbReference type="ARBA" id="ARBA00023277"/>
    </source>
</evidence>
<keyword evidence="4" id="KW-0479">Metal-binding</keyword>
<evidence type="ECO:0000256" key="12">
    <source>
        <dbReference type="ARBA" id="ARBA00023326"/>
    </source>
</evidence>
<sequence length="244" mass="26908">MKLHFFLTIAVLAQLASGHYIFTDLLIGNRKQFTSHKDPVRWARDVLPLKDVKSKDVTCNVLPRGLKANGTATVKAGDGVGFQVIQSEDERYVGYWYIVHPGPASFYLGRVPFGETAESWDGSGTSWFKIDEFSVDGTSWSFAAYDSWYPWGKSELFTTIPADTPSGEYLLRIEHIALHDIDVVPELYVSCAQIKIVDGSSGSPPNLVSIPGYIAPNDPGLIADIHDPDMKSYTAPGPPVWRGD</sequence>
<evidence type="ECO:0000256" key="9">
    <source>
        <dbReference type="ARBA" id="ARBA00023033"/>
    </source>
</evidence>
<dbReference type="GO" id="GO:0046872">
    <property type="term" value="F:metal ion binding"/>
    <property type="evidence" value="ECO:0007669"/>
    <property type="project" value="UniProtKB-KW"/>
</dbReference>
<accession>A0A8H5ERG7</accession>
<dbReference type="PANTHER" id="PTHR33353">
    <property type="entry name" value="PUTATIVE (AFU_ORTHOLOGUE AFUA_1G12560)-RELATED"/>
    <property type="match status" value="1"/>
</dbReference>
<dbReference type="Pfam" id="PF03443">
    <property type="entry name" value="AA9"/>
    <property type="match status" value="1"/>
</dbReference>
<dbReference type="Gene3D" id="2.70.50.70">
    <property type="match status" value="1"/>
</dbReference>